<keyword evidence="2" id="KW-0813">Transport</keyword>
<keyword evidence="4" id="KW-0677">Repeat</keyword>
<dbReference type="GeneID" id="94829243"/>
<evidence type="ECO:0000256" key="3">
    <source>
        <dbReference type="ARBA" id="ARBA00022490"/>
    </source>
</evidence>
<evidence type="ECO:0000256" key="1">
    <source>
        <dbReference type="ARBA" id="ARBA00004496"/>
    </source>
</evidence>
<comment type="caution">
    <text evidence="6">The sequence shown here is derived from an EMBL/GenBank/DDBJ whole genome shotgun (WGS) entry which is preliminary data.</text>
</comment>
<keyword evidence="5" id="KW-0653">Protein transport</keyword>
<dbReference type="OrthoDB" id="10444707at2759"/>
<evidence type="ECO:0000313" key="6">
    <source>
        <dbReference type="EMBL" id="OHS98569.1"/>
    </source>
</evidence>
<evidence type="ECO:0000256" key="4">
    <source>
        <dbReference type="ARBA" id="ARBA00022737"/>
    </source>
</evidence>
<dbReference type="Gene3D" id="1.25.10.10">
    <property type="entry name" value="Leucine-rich Repeat Variant"/>
    <property type="match status" value="2"/>
</dbReference>
<evidence type="ECO:0008006" key="8">
    <source>
        <dbReference type="Google" id="ProtNLM"/>
    </source>
</evidence>
<dbReference type="InterPro" id="IPR040122">
    <property type="entry name" value="Importin_beta"/>
</dbReference>
<keyword evidence="3" id="KW-0963">Cytoplasm</keyword>
<dbReference type="GO" id="GO:0005737">
    <property type="term" value="C:cytoplasm"/>
    <property type="evidence" value="ECO:0007669"/>
    <property type="project" value="UniProtKB-SubCell"/>
</dbReference>
<keyword evidence="7" id="KW-1185">Reference proteome</keyword>
<proteinExistence type="predicted"/>
<dbReference type="SUPFAM" id="SSF48371">
    <property type="entry name" value="ARM repeat"/>
    <property type="match status" value="2"/>
</dbReference>
<gene>
    <name evidence="6" type="ORF">TRFO_08861</name>
</gene>
<dbReference type="PANTHER" id="PTHR10527">
    <property type="entry name" value="IMPORTIN BETA"/>
    <property type="match status" value="1"/>
</dbReference>
<dbReference type="GO" id="GO:0006606">
    <property type="term" value="P:protein import into nucleus"/>
    <property type="evidence" value="ECO:0007669"/>
    <property type="project" value="InterPro"/>
</dbReference>
<name>A0A1J4JJ01_9EUKA</name>
<dbReference type="RefSeq" id="XP_068351706.1">
    <property type="nucleotide sequence ID" value="XM_068494539.1"/>
</dbReference>
<evidence type="ECO:0000256" key="5">
    <source>
        <dbReference type="ARBA" id="ARBA00022927"/>
    </source>
</evidence>
<dbReference type="VEuPathDB" id="TrichDB:TRFO_08861"/>
<dbReference type="EMBL" id="MLAK01001049">
    <property type="protein sequence ID" value="OHS98569.1"/>
    <property type="molecule type" value="Genomic_DNA"/>
</dbReference>
<evidence type="ECO:0000256" key="2">
    <source>
        <dbReference type="ARBA" id="ARBA00022448"/>
    </source>
</evidence>
<dbReference type="Proteomes" id="UP000179807">
    <property type="component" value="Unassembled WGS sequence"/>
</dbReference>
<dbReference type="AlphaFoldDB" id="A0A1J4JJ01"/>
<sequence length="1023" mass="113445">MSDLSQVIIQCYQGLSDPTGRYVQEATNKLMEIYSNPASFQVIVNIILANELPEKLLNYCVVGCCTIINNFYPKAADNDQASMFTSLLQLRVFPHSAYVRNYVHDFVQNTMKFEFLPIVQQFIQTCQQNSTDIEIEAALYVLTMAITYQEDPTQLLPISLPIIETGLNSSSNDTQLAAVLHGINIANLIPQDENGQALLSRFIEYAMKLLITYASSNDQGLYKSLCDLTKNLSYIADQGAEGINYQQILQTCLTLLSNQNIATPFRTQVQVLSDVIIINIVEEISEQPQILTAIFQVYFQFAQSIFIAQDSFDLSGHNVFSTICVEFSEYPDVLELIWQMAGSVSQTPQGRFAAIVALYYSLSGGSDFFAPRLTDLAQLFSAGILDSANCTCEAAALAISELAASQKTKIKLVSDQLIGVILNRLSSDPERPELVNCLNSIVRSAQDIGNVFTNIFEALRQLLQIENDALRLSIFNCLYSLVKYSPKKARHYFKPIFDICQAVLSSNDYSSEQLKGQAISVLSNLMESSTKEFMPFVPHFVQLVVQNLQSSDPSIIYESVTAFGHLLQNYSDQIKQTISVVFPKLIEFSSRDISQQESEQEIFTGNDEDEDFDSKVEPIINVVVSSIRVSCCALSTYPDIIHSNIESVLGVIQKQLNVGDSDCSLGCSQGCVFLVEAFTKLGFNQETQPFLTNLVKLLTQVASSDVSGPDAAGSAFTAISDVIAGDEQIGILCCLPSLDGILGAIQAVFSGSMLYQANKIKFIDTLHVPAMRVIREIIAAMKVSSIKVIQPFVAQFNGLIVHKNNEMRDLMLQFFGDLVYWASEGLDDELKGNTFILALDAAEKRSSAIAFGCFKQLAVKAPHIIQGQLNKVLPLIKAQLEATQTKTDEFMAIQDNAVSALGMIAIHIMKDAFPLNTFLLPALSCLPAQIEAEENNDHIEFFFWLLQRANNQANMPHFAAVAIRLFSDPLDQLEDYCVSPENIQKMLQVLKNFARVPNFEQLCNQVCDGDEFKIENVIEALNS</sequence>
<evidence type="ECO:0000313" key="7">
    <source>
        <dbReference type="Proteomes" id="UP000179807"/>
    </source>
</evidence>
<organism evidence="6 7">
    <name type="scientific">Tritrichomonas foetus</name>
    <dbReference type="NCBI Taxonomy" id="1144522"/>
    <lineage>
        <taxon>Eukaryota</taxon>
        <taxon>Metamonada</taxon>
        <taxon>Parabasalia</taxon>
        <taxon>Tritrichomonadida</taxon>
        <taxon>Tritrichomonadidae</taxon>
        <taxon>Tritrichomonas</taxon>
    </lineage>
</organism>
<protein>
    <recommendedName>
        <fullName evidence="8">Importin N-terminal domain-containing protein</fullName>
    </recommendedName>
</protein>
<dbReference type="InterPro" id="IPR016024">
    <property type="entry name" value="ARM-type_fold"/>
</dbReference>
<comment type="subcellular location">
    <subcellularLocation>
        <location evidence="1">Cytoplasm</location>
    </subcellularLocation>
</comment>
<accession>A0A1J4JJ01</accession>
<reference evidence="6" key="1">
    <citation type="submission" date="2016-10" db="EMBL/GenBank/DDBJ databases">
        <authorList>
            <person name="Benchimol M."/>
            <person name="Almeida L.G."/>
            <person name="Vasconcelos A.T."/>
            <person name="Perreira-Neves A."/>
            <person name="Rosa I.A."/>
            <person name="Tasca T."/>
            <person name="Bogo M.R."/>
            <person name="de Souza W."/>
        </authorList>
    </citation>
    <scope>NUCLEOTIDE SEQUENCE [LARGE SCALE GENOMIC DNA]</scope>
    <source>
        <strain evidence="6">K</strain>
    </source>
</reference>
<dbReference type="InterPro" id="IPR011989">
    <property type="entry name" value="ARM-like"/>
</dbReference>